<dbReference type="InterPro" id="IPR039261">
    <property type="entry name" value="FNR_nucleotide-bd"/>
</dbReference>
<dbReference type="Pfam" id="PF04954">
    <property type="entry name" value="SIP"/>
    <property type="match status" value="1"/>
</dbReference>
<proteinExistence type="predicted"/>
<dbReference type="InterPro" id="IPR017927">
    <property type="entry name" value="FAD-bd_FR_type"/>
</dbReference>
<organism evidence="2 3">
    <name type="scientific">Rarobacter incanus</name>
    <dbReference type="NCBI Taxonomy" id="153494"/>
    <lineage>
        <taxon>Bacteria</taxon>
        <taxon>Bacillati</taxon>
        <taxon>Actinomycetota</taxon>
        <taxon>Actinomycetes</taxon>
        <taxon>Micrococcales</taxon>
        <taxon>Rarobacteraceae</taxon>
        <taxon>Rarobacter</taxon>
    </lineage>
</organism>
<gene>
    <name evidence="2" type="ORF">FB389_0323</name>
</gene>
<dbReference type="SUPFAM" id="SSF63380">
    <property type="entry name" value="Riboflavin synthase domain-like"/>
    <property type="match status" value="1"/>
</dbReference>
<sequence>MSTIKVTHAESGLVKCEVARAARVSPHVVRVTLAGQDLERFRYPGFDQWFRLAIPVHGGDRFSNLPNRFGVGGLVRYMTMPRGTRPVIRNYTIRQYRADPAEIDVDFVVHGTPGAAAPWAASVTPGTPVALIDQGYGWNPASAPRHLIVADESGMPAALAVLRDMPRDAQGDAVIELFDERDRQDHEAPDGMNVRWAVRVHRAVPGASALPMVRDIAVTSDLAAFAVGESGLATGARRYLVNERGVPKERVTFCGYWRIGRAAPG</sequence>
<accession>A0A542SM42</accession>
<comment type="caution">
    <text evidence="2">The sequence shown here is derived from an EMBL/GenBank/DDBJ whole genome shotgun (WGS) entry which is preliminary data.</text>
</comment>
<dbReference type="Gene3D" id="2.40.30.10">
    <property type="entry name" value="Translation factors"/>
    <property type="match status" value="1"/>
</dbReference>
<dbReference type="AlphaFoldDB" id="A0A542SM42"/>
<keyword evidence="3" id="KW-1185">Reference proteome</keyword>
<dbReference type="InterPro" id="IPR013113">
    <property type="entry name" value="SIP_FAD-bd"/>
</dbReference>
<reference evidence="2 3" key="1">
    <citation type="submission" date="2019-06" db="EMBL/GenBank/DDBJ databases">
        <title>Sequencing the genomes of 1000 actinobacteria strains.</title>
        <authorList>
            <person name="Klenk H.-P."/>
        </authorList>
    </citation>
    <scope>NUCLEOTIDE SEQUENCE [LARGE SCALE GENOMIC DNA]</scope>
    <source>
        <strain evidence="2 3">DSM 10596</strain>
    </source>
</reference>
<dbReference type="PROSITE" id="PS51384">
    <property type="entry name" value="FAD_FR"/>
    <property type="match status" value="1"/>
</dbReference>
<dbReference type="RefSeq" id="WP_142111064.1">
    <property type="nucleotide sequence ID" value="NZ_BAAATB010000003.1"/>
</dbReference>
<dbReference type="PANTHER" id="PTHR30157">
    <property type="entry name" value="FERRIC REDUCTASE, NADPH-DEPENDENT"/>
    <property type="match status" value="1"/>
</dbReference>
<evidence type="ECO:0000313" key="3">
    <source>
        <dbReference type="Proteomes" id="UP000316181"/>
    </source>
</evidence>
<dbReference type="InterPro" id="IPR007037">
    <property type="entry name" value="SIP_rossman_dom"/>
</dbReference>
<protein>
    <submittedName>
        <fullName evidence="2">NADPH-dependent ferric siderophore reductase</fullName>
    </submittedName>
</protein>
<feature type="domain" description="FAD-binding FR-type" evidence="1">
    <location>
        <begin position="11"/>
        <end position="145"/>
    </location>
</feature>
<dbReference type="Proteomes" id="UP000316181">
    <property type="component" value="Unassembled WGS sequence"/>
</dbReference>
<name>A0A542SM42_9MICO</name>
<dbReference type="EMBL" id="VFNV01000001">
    <property type="protein sequence ID" value="TQK75691.1"/>
    <property type="molecule type" value="Genomic_DNA"/>
</dbReference>
<dbReference type="Gene3D" id="3.40.50.80">
    <property type="entry name" value="Nucleotide-binding domain of ferredoxin-NADP reductase (FNR) module"/>
    <property type="match status" value="1"/>
</dbReference>
<dbReference type="GO" id="GO:0016491">
    <property type="term" value="F:oxidoreductase activity"/>
    <property type="evidence" value="ECO:0007669"/>
    <property type="project" value="InterPro"/>
</dbReference>
<dbReference type="OrthoDB" id="3291337at2"/>
<dbReference type="Pfam" id="PF08021">
    <property type="entry name" value="FAD_binding_9"/>
    <property type="match status" value="1"/>
</dbReference>
<dbReference type="InterPro" id="IPR039374">
    <property type="entry name" value="SIP_fam"/>
</dbReference>
<evidence type="ECO:0000259" key="1">
    <source>
        <dbReference type="PROSITE" id="PS51384"/>
    </source>
</evidence>
<dbReference type="CDD" id="cd06193">
    <property type="entry name" value="siderophore_interacting"/>
    <property type="match status" value="1"/>
</dbReference>
<dbReference type="InterPro" id="IPR017938">
    <property type="entry name" value="Riboflavin_synthase-like_b-brl"/>
</dbReference>
<evidence type="ECO:0000313" key="2">
    <source>
        <dbReference type="EMBL" id="TQK75691.1"/>
    </source>
</evidence>
<dbReference type="PANTHER" id="PTHR30157:SF0">
    <property type="entry name" value="NADPH-DEPENDENT FERRIC-CHELATE REDUCTASE"/>
    <property type="match status" value="1"/>
</dbReference>